<dbReference type="PANTHER" id="PTHR30388:SF4">
    <property type="entry name" value="MOLYBDENUM COFACTOR INSERTION CHAPERONE PAOD"/>
    <property type="match status" value="1"/>
</dbReference>
<reference evidence="3 4" key="1">
    <citation type="journal article" date="2018" name="ISME J.">
        <title>Endosymbiont genomes yield clues of tubeworm success.</title>
        <authorList>
            <person name="Li Y."/>
            <person name="Liles M.R."/>
            <person name="Halanych K.M."/>
        </authorList>
    </citation>
    <scope>NUCLEOTIDE SEQUENCE [LARGE SCALE GENOMIC DNA]</scope>
    <source>
        <strain evidence="3">A1464</strain>
    </source>
</reference>
<proteinExistence type="predicted"/>
<evidence type="ECO:0000313" key="3">
    <source>
        <dbReference type="EMBL" id="RDH85709.1"/>
    </source>
</evidence>
<gene>
    <name evidence="3" type="ORF">DIZ80_01930</name>
</gene>
<dbReference type="Gene3D" id="3.40.50.720">
    <property type="entry name" value="NAD(P)-binding Rossmann-like Domain"/>
    <property type="match status" value="1"/>
</dbReference>
<dbReference type="InterPro" id="IPR052698">
    <property type="entry name" value="MoCofactor_Util/Proc"/>
</dbReference>
<keyword evidence="4" id="KW-1185">Reference proteome</keyword>
<dbReference type="InterPro" id="IPR003777">
    <property type="entry name" value="XdhC_CoxI"/>
</dbReference>
<evidence type="ECO:0000259" key="2">
    <source>
        <dbReference type="Pfam" id="PF13478"/>
    </source>
</evidence>
<dbReference type="Pfam" id="PF13478">
    <property type="entry name" value="XdhC_C"/>
    <property type="match status" value="1"/>
</dbReference>
<feature type="domain" description="XdhC Rossmann" evidence="2">
    <location>
        <begin position="170"/>
        <end position="310"/>
    </location>
</feature>
<dbReference type="Proteomes" id="UP000254266">
    <property type="component" value="Unassembled WGS sequence"/>
</dbReference>
<sequence>MLDSDQEILQTALNWLKQGHQITLITVLKTWGSSPRPVGSLMIIRSDGLHAGSVSGGCIEEDLLSRVKQNQLTNNEKNNHPTTLAYGSNNQLAERSGLPCGGRIELLVEQLENRLQLETIINKINKGQLVCRRVCLNTGEVSLHPASATDEFSYHDNTIKKVFGPAWTILLIGAGHLSQYVAQIGLMLNYHIIVCDPREEYQIAWPLKEIELIKIMPDDAVKEISNHQRSIVLTLTHDPKLDDMALLEALTLNCFYVGSLGSKRNNDNRRKRLAELELSPLQIKQLHAPVGLPIGSHTPAEIAVSIMADITANRNLSVNISNDGKSQIAQNNINVA</sequence>
<evidence type="ECO:0008006" key="5">
    <source>
        <dbReference type="Google" id="ProtNLM"/>
    </source>
</evidence>
<name>A0A370DLC0_9GAMM</name>
<dbReference type="AlphaFoldDB" id="A0A370DLC0"/>
<feature type="domain" description="XdhC- CoxI" evidence="1">
    <location>
        <begin position="15"/>
        <end position="69"/>
    </location>
</feature>
<evidence type="ECO:0000259" key="1">
    <source>
        <dbReference type="Pfam" id="PF02625"/>
    </source>
</evidence>
<dbReference type="InterPro" id="IPR027051">
    <property type="entry name" value="XdhC_Rossmann_dom"/>
</dbReference>
<evidence type="ECO:0000313" key="4">
    <source>
        <dbReference type="Proteomes" id="UP000254266"/>
    </source>
</evidence>
<comment type="caution">
    <text evidence="3">The sequence shown here is derived from an EMBL/GenBank/DDBJ whole genome shotgun (WGS) entry which is preliminary data.</text>
</comment>
<dbReference type="EMBL" id="QFXC01000003">
    <property type="protein sequence ID" value="RDH85709.1"/>
    <property type="molecule type" value="Genomic_DNA"/>
</dbReference>
<accession>A0A370DLC0</accession>
<protein>
    <recommendedName>
        <fullName evidence="5">Xanthine dehydrogenase</fullName>
    </recommendedName>
</protein>
<dbReference type="Pfam" id="PF02625">
    <property type="entry name" value="XdhC_CoxI"/>
    <property type="match status" value="1"/>
</dbReference>
<organism evidence="3 4">
    <name type="scientific">endosymbiont of Galathealinum brachiosum</name>
    <dbReference type="NCBI Taxonomy" id="2200906"/>
    <lineage>
        <taxon>Bacteria</taxon>
        <taxon>Pseudomonadati</taxon>
        <taxon>Pseudomonadota</taxon>
        <taxon>Gammaproteobacteria</taxon>
        <taxon>sulfur-oxidizing symbionts</taxon>
    </lineage>
</organism>
<dbReference type="PANTHER" id="PTHR30388">
    <property type="entry name" value="ALDEHYDE OXIDOREDUCTASE MOLYBDENUM COFACTOR ASSEMBLY PROTEIN"/>
    <property type="match status" value="1"/>
</dbReference>